<proteinExistence type="predicted"/>
<accession>A0A0M2SVG9</accession>
<dbReference type="AlphaFoldDB" id="A0A0M2SVG9"/>
<dbReference type="Pfam" id="PF10673">
    <property type="entry name" value="DUF2487"/>
    <property type="match status" value="1"/>
</dbReference>
<dbReference type="Proteomes" id="UP000034166">
    <property type="component" value="Unassembled WGS sequence"/>
</dbReference>
<evidence type="ECO:0000313" key="2">
    <source>
        <dbReference type="Proteomes" id="UP000034166"/>
    </source>
</evidence>
<dbReference type="OrthoDB" id="2678750at2"/>
<keyword evidence="2" id="KW-1185">Reference proteome</keyword>
<protein>
    <recommendedName>
        <fullName evidence="3">DUF2487 domain-containing protein</fullName>
    </recommendedName>
</protein>
<dbReference type="PATRIC" id="fig|1408103.3.peg.2878"/>
<sequence length="153" mass="17840">MRWIPDDIAMFNKSSEYVDTAVVPLLPVAFGEGMKESAAMTDFASILTSQLERQLQGRILLIPGHTYLKSKPEEAVSQLEKWEAELLDRQFKHVFYVTCDYDWKQREGELKGTVLWLPSLPLEQMNEASKVSVMEDQVRQLMNLFIQKWREEE</sequence>
<name>A0A0M2SVG9_9BACI</name>
<gene>
    <name evidence="1" type="ORF">WQ57_12780</name>
</gene>
<reference evidence="1 2" key="1">
    <citation type="submission" date="2015-04" db="EMBL/GenBank/DDBJ databases">
        <title>Taxonomic description and genome sequence of Bacillus campisalis sp. nov., a novel member of the genus Bacillus isolated from solar saltern.</title>
        <authorList>
            <person name="Mathan Kumar R."/>
            <person name="Kaur G."/>
            <person name="Kumar A."/>
            <person name="Singh N.K."/>
            <person name="Kaur N."/>
            <person name="Kumar N."/>
            <person name="Mayilraj S."/>
        </authorList>
    </citation>
    <scope>NUCLEOTIDE SEQUENCE [LARGE SCALE GENOMIC DNA]</scope>
    <source>
        <strain evidence="1 2">SA2-6</strain>
    </source>
</reference>
<comment type="caution">
    <text evidence="1">The sequence shown here is derived from an EMBL/GenBank/DDBJ whole genome shotgun (WGS) entry which is preliminary data.</text>
</comment>
<evidence type="ECO:0000313" key="1">
    <source>
        <dbReference type="EMBL" id="KKK37701.1"/>
    </source>
</evidence>
<evidence type="ECO:0008006" key="3">
    <source>
        <dbReference type="Google" id="ProtNLM"/>
    </source>
</evidence>
<dbReference type="InterPro" id="IPR019615">
    <property type="entry name" value="DUF2487"/>
</dbReference>
<dbReference type="EMBL" id="LAYY01000013">
    <property type="protein sequence ID" value="KKK37701.1"/>
    <property type="molecule type" value="Genomic_DNA"/>
</dbReference>
<organism evidence="1 2">
    <name type="scientific">Mesobacillus campisalis</name>
    <dbReference type="NCBI Taxonomy" id="1408103"/>
    <lineage>
        <taxon>Bacteria</taxon>
        <taxon>Bacillati</taxon>
        <taxon>Bacillota</taxon>
        <taxon>Bacilli</taxon>
        <taxon>Bacillales</taxon>
        <taxon>Bacillaceae</taxon>
        <taxon>Mesobacillus</taxon>
    </lineage>
</organism>